<dbReference type="SUPFAM" id="SSF55874">
    <property type="entry name" value="ATPase domain of HSP90 chaperone/DNA topoisomerase II/histidine kinase"/>
    <property type="match status" value="1"/>
</dbReference>
<dbReference type="InterPro" id="IPR036890">
    <property type="entry name" value="HATPase_C_sf"/>
</dbReference>
<dbReference type="GO" id="GO:0000155">
    <property type="term" value="F:phosphorelay sensor kinase activity"/>
    <property type="evidence" value="ECO:0007669"/>
    <property type="project" value="InterPro"/>
</dbReference>
<dbReference type="Pfam" id="PF00072">
    <property type="entry name" value="Response_reg"/>
    <property type="match status" value="1"/>
</dbReference>
<evidence type="ECO:0000256" key="5">
    <source>
        <dbReference type="PROSITE-ProRule" id="PRU00169"/>
    </source>
</evidence>
<keyword evidence="9" id="KW-1185">Reference proteome</keyword>
<dbReference type="Gene3D" id="3.30.565.10">
    <property type="entry name" value="Histidine kinase-like ATPase, C-terminal domain"/>
    <property type="match status" value="1"/>
</dbReference>
<dbReference type="PROSITE" id="PS50109">
    <property type="entry name" value="HIS_KIN"/>
    <property type="match status" value="1"/>
</dbReference>
<comment type="catalytic activity">
    <reaction evidence="1">
        <text>ATP + protein L-histidine = ADP + protein N-phospho-L-histidine.</text>
        <dbReference type="EC" id="2.7.13.3"/>
    </reaction>
</comment>
<dbReference type="SMART" id="SM00388">
    <property type="entry name" value="HisKA"/>
    <property type="match status" value="1"/>
</dbReference>
<dbReference type="Proteomes" id="UP000009282">
    <property type="component" value="Chromosome"/>
</dbReference>
<keyword evidence="3 5" id="KW-0597">Phosphoprotein</keyword>
<evidence type="ECO:0000259" key="6">
    <source>
        <dbReference type="PROSITE" id="PS50109"/>
    </source>
</evidence>
<dbReference type="InterPro" id="IPR011006">
    <property type="entry name" value="CheY-like_superfamily"/>
</dbReference>
<keyword evidence="4" id="KW-0902">Two-component regulatory system</keyword>
<dbReference type="CDD" id="cd17546">
    <property type="entry name" value="REC_hyHK_CKI1_RcsC-like"/>
    <property type="match status" value="1"/>
</dbReference>
<dbReference type="SUPFAM" id="SSF52172">
    <property type="entry name" value="CheY-like"/>
    <property type="match status" value="1"/>
</dbReference>
<dbReference type="Pfam" id="PF00512">
    <property type="entry name" value="HisKA"/>
    <property type="match status" value="1"/>
</dbReference>
<dbReference type="KEGG" id="gni:GNIT_0323"/>
<reference evidence="8" key="1">
    <citation type="journal article" date="2011" name="J. Bacteriol.">
        <title>Complete genome sequence of seawater bacterium Glaciecola nitratireducens FR1064T.</title>
        <authorList>
            <person name="Bian F."/>
            <person name="Qin Q.L."/>
            <person name="Xie B.B."/>
            <person name="Shu Y.L."/>
            <person name="Zhang X.Y."/>
            <person name="Yu Y."/>
            <person name="Chen B."/>
            <person name="Chen X.L."/>
            <person name="Zhou B.C."/>
            <person name="Zhang Y.Z."/>
        </authorList>
    </citation>
    <scope>NUCLEOTIDE SEQUENCE [LARGE SCALE GENOMIC DNA]</scope>
    <source>
        <strain evidence="8">FR1064</strain>
    </source>
</reference>
<protein>
    <recommendedName>
        <fullName evidence="2">histidine kinase</fullName>
        <ecNumber evidence="2">2.7.13.3</ecNumber>
    </recommendedName>
</protein>
<dbReference type="InterPro" id="IPR003594">
    <property type="entry name" value="HATPase_dom"/>
</dbReference>
<dbReference type="CDD" id="cd00082">
    <property type="entry name" value="HisKA"/>
    <property type="match status" value="1"/>
</dbReference>
<name>G4QFD3_GLANF</name>
<dbReference type="PROSITE" id="PS50110">
    <property type="entry name" value="RESPONSE_REGULATORY"/>
    <property type="match status" value="1"/>
</dbReference>
<dbReference type="EC" id="2.7.13.3" evidence="2"/>
<dbReference type="CDD" id="cd16922">
    <property type="entry name" value="HATPase_EvgS-ArcB-TorS-like"/>
    <property type="match status" value="1"/>
</dbReference>
<dbReference type="SMART" id="SM00448">
    <property type="entry name" value="REC"/>
    <property type="match status" value="1"/>
</dbReference>
<feature type="domain" description="Histidine kinase" evidence="6">
    <location>
        <begin position="53"/>
        <end position="275"/>
    </location>
</feature>
<feature type="modified residue" description="4-aspartylphosphate" evidence="5">
    <location>
        <position position="346"/>
    </location>
</feature>
<proteinExistence type="predicted"/>
<evidence type="ECO:0000256" key="2">
    <source>
        <dbReference type="ARBA" id="ARBA00012438"/>
    </source>
</evidence>
<dbReference type="EMBL" id="CP003060">
    <property type="protein sequence ID" value="AEP28477.1"/>
    <property type="molecule type" value="Genomic_DNA"/>
</dbReference>
<sequence>MSVTNVFIGITVFLLASFLEKALVDSLDKSDALNEALEGERKANHAQSVFLATMSHEIRTPMNGIIGLADIILSSTITEEQRPKLERIKRAGSTLNTILNDILDHTKLAAGKLVIESVPISLREIINETTLFFQTLAANKDIQLAAKVDKSVDFSLMGDPTRITQILNNLVSNAIKFTPKNGLVNISLKVIEDSAAAQTLEFCVEDTGIGISDESLKDIFSPFVQANRSTTREYGGTGLGLQISKSLLDNLGGEIWLESKENIGSQFYFRLCLEKSEQLPINMYNDEQREMPQFTGKVLVVEDNEINQIVAYEILTSFGLDVALANDGKHGIEVTKDCCFDIIFMDLQMPNVDGFEATKAIRLRDKVTPIIALSASVLQEDVANARRVGMNAHIGKPIDRKELITVLQRFIKT</sequence>
<dbReference type="PANTHER" id="PTHR45339:SF5">
    <property type="entry name" value="HISTIDINE KINASE"/>
    <property type="match status" value="1"/>
</dbReference>
<feature type="domain" description="Response regulatory" evidence="7">
    <location>
        <begin position="297"/>
        <end position="411"/>
    </location>
</feature>
<dbReference type="SMART" id="SM00387">
    <property type="entry name" value="HATPase_c"/>
    <property type="match status" value="1"/>
</dbReference>
<dbReference type="STRING" id="1085623.GNIT_0323"/>
<gene>
    <name evidence="8" type="ordered locus">GNIT_0323</name>
</gene>
<dbReference type="SUPFAM" id="SSF47384">
    <property type="entry name" value="Homodimeric domain of signal transducing histidine kinase"/>
    <property type="match status" value="1"/>
</dbReference>
<evidence type="ECO:0000256" key="4">
    <source>
        <dbReference type="ARBA" id="ARBA00023012"/>
    </source>
</evidence>
<accession>G4QFD3</accession>
<dbReference type="InterPro" id="IPR005467">
    <property type="entry name" value="His_kinase_dom"/>
</dbReference>
<dbReference type="InterPro" id="IPR001789">
    <property type="entry name" value="Sig_transdc_resp-reg_receiver"/>
</dbReference>
<dbReference type="AlphaFoldDB" id="G4QFD3"/>
<dbReference type="HOGENOM" id="CLU_000445_114_15_6"/>
<evidence type="ECO:0000313" key="8">
    <source>
        <dbReference type="EMBL" id="AEP28477.1"/>
    </source>
</evidence>
<evidence type="ECO:0000259" key="7">
    <source>
        <dbReference type="PROSITE" id="PS50110"/>
    </source>
</evidence>
<dbReference type="FunFam" id="3.30.565.10:FF:000010">
    <property type="entry name" value="Sensor histidine kinase RcsC"/>
    <property type="match status" value="1"/>
</dbReference>
<dbReference type="Pfam" id="PF02518">
    <property type="entry name" value="HATPase_c"/>
    <property type="match status" value="1"/>
</dbReference>
<dbReference type="RefSeq" id="WP_014107356.1">
    <property type="nucleotide sequence ID" value="NC_016041.1"/>
</dbReference>
<dbReference type="InterPro" id="IPR003661">
    <property type="entry name" value="HisK_dim/P_dom"/>
</dbReference>
<dbReference type="eggNOG" id="COG0642">
    <property type="taxonomic scope" value="Bacteria"/>
</dbReference>
<dbReference type="PANTHER" id="PTHR45339">
    <property type="entry name" value="HYBRID SIGNAL TRANSDUCTION HISTIDINE KINASE J"/>
    <property type="match status" value="1"/>
</dbReference>
<evidence type="ECO:0000256" key="1">
    <source>
        <dbReference type="ARBA" id="ARBA00000085"/>
    </source>
</evidence>
<dbReference type="Gene3D" id="3.40.50.2300">
    <property type="match status" value="1"/>
</dbReference>
<dbReference type="InterPro" id="IPR004358">
    <property type="entry name" value="Sig_transdc_His_kin-like_C"/>
</dbReference>
<organism evidence="8 9">
    <name type="scientific">Glaciecola nitratireducens (strain JCM 12485 / KCTC 12276 / FR1064)</name>
    <dbReference type="NCBI Taxonomy" id="1085623"/>
    <lineage>
        <taxon>Bacteria</taxon>
        <taxon>Pseudomonadati</taxon>
        <taxon>Pseudomonadota</taxon>
        <taxon>Gammaproteobacteria</taxon>
        <taxon>Alteromonadales</taxon>
        <taxon>Alteromonadaceae</taxon>
        <taxon>Brumicola</taxon>
    </lineage>
</organism>
<dbReference type="Gene3D" id="1.10.287.130">
    <property type="match status" value="1"/>
</dbReference>
<evidence type="ECO:0000256" key="3">
    <source>
        <dbReference type="ARBA" id="ARBA00022553"/>
    </source>
</evidence>
<dbReference type="InterPro" id="IPR036097">
    <property type="entry name" value="HisK_dim/P_sf"/>
</dbReference>
<evidence type="ECO:0000313" key="9">
    <source>
        <dbReference type="Proteomes" id="UP000009282"/>
    </source>
</evidence>
<dbReference type="PRINTS" id="PR00344">
    <property type="entry name" value="BCTRLSENSOR"/>
</dbReference>